<dbReference type="InterPro" id="IPR014048">
    <property type="entry name" value="MethylDNA_cys_MeTrfase_DNA-bd"/>
</dbReference>
<dbReference type="Pfam" id="PF02870">
    <property type="entry name" value="Methyltransf_1N"/>
    <property type="match status" value="1"/>
</dbReference>
<dbReference type="InterPro" id="IPR036217">
    <property type="entry name" value="MethylDNA_cys_MeTrfase_DNAb"/>
</dbReference>
<comment type="similarity">
    <text evidence="8">Belongs to the MGMT family.</text>
</comment>
<dbReference type="PANTHER" id="PTHR10815:SF5">
    <property type="entry name" value="METHYLATED-DNA--PROTEIN-CYSTEINE METHYLTRANSFERASE"/>
    <property type="match status" value="1"/>
</dbReference>
<dbReference type="Proteomes" id="UP001501442">
    <property type="component" value="Unassembled WGS sequence"/>
</dbReference>
<evidence type="ECO:0000256" key="2">
    <source>
        <dbReference type="ARBA" id="ARBA00022490"/>
    </source>
</evidence>
<dbReference type="Gene3D" id="3.30.160.70">
    <property type="entry name" value="Methylated DNA-protein cysteine methyltransferase domain"/>
    <property type="match status" value="1"/>
</dbReference>
<keyword evidence="3 8" id="KW-0489">Methyltransferase</keyword>
<keyword evidence="6 8" id="KW-0234">DNA repair</keyword>
<evidence type="ECO:0000256" key="9">
    <source>
        <dbReference type="SAM" id="MobiDB-lite"/>
    </source>
</evidence>
<evidence type="ECO:0000256" key="1">
    <source>
        <dbReference type="ARBA" id="ARBA00001286"/>
    </source>
</evidence>
<evidence type="ECO:0000313" key="12">
    <source>
        <dbReference type="EMBL" id="GAA4622315.1"/>
    </source>
</evidence>
<gene>
    <name evidence="12" type="ORF">GCM10023196_014000</name>
</gene>
<dbReference type="PANTHER" id="PTHR10815">
    <property type="entry name" value="METHYLATED-DNA--PROTEIN-CYSTEINE METHYLTRANSFERASE"/>
    <property type="match status" value="1"/>
</dbReference>
<evidence type="ECO:0000256" key="8">
    <source>
        <dbReference type="HAMAP-Rule" id="MF_00772"/>
    </source>
</evidence>
<evidence type="ECO:0000259" key="11">
    <source>
        <dbReference type="Pfam" id="PF02870"/>
    </source>
</evidence>
<organism evidence="12 13">
    <name type="scientific">Actinoallomurus vinaceus</name>
    <dbReference type="NCBI Taxonomy" id="1080074"/>
    <lineage>
        <taxon>Bacteria</taxon>
        <taxon>Bacillati</taxon>
        <taxon>Actinomycetota</taxon>
        <taxon>Actinomycetes</taxon>
        <taxon>Streptosporangiales</taxon>
        <taxon>Thermomonosporaceae</taxon>
        <taxon>Actinoallomurus</taxon>
    </lineage>
</organism>
<dbReference type="Pfam" id="PF01035">
    <property type="entry name" value="DNA_binding_1"/>
    <property type="match status" value="1"/>
</dbReference>
<dbReference type="EMBL" id="BAABHK010000002">
    <property type="protein sequence ID" value="GAA4622315.1"/>
    <property type="molecule type" value="Genomic_DNA"/>
</dbReference>
<dbReference type="InterPro" id="IPR001497">
    <property type="entry name" value="MethylDNA_cys_MeTrfase_AS"/>
</dbReference>
<keyword evidence="4 8" id="KW-0808">Transferase</keyword>
<name>A0ABP8U5I1_9ACTN</name>
<evidence type="ECO:0000259" key="10">
    <source>
        <dbReference type="Pfam" id="PF01035"/>
    </source>
</evidence>
<evidence type="ECO:0000256" key="3">
    <source>
        <dbReference type="ARBA" id="ARBA00022603"/>
    </source>
</evidence>
<sequence length="191" mass="20687">MQHRAYTVMDSPVGPLTLVAADGVLTGLYMDRQRYRPEEHTFGELDPAPFGAAVRQLEEYFDGRRTVFDLPLALTGTAFQRRVWAELCEIPFGETVSYGELAERIGRPTAARAVGLANGKNPVGIIVPCHRVVGSSGDLTGYGGGLNRKRHLLAFEQRADARTEDRAPMAPLPSEPAGDGAEPLFSAHTAP</sequence>
<dbReference type="InterPro" id="IPR023546">
    <property type="entry name" value="MGMT"/>
</dbReference>
<accession>A0ABP8U5I1</accession>
<protein>
    <recommendedName>
        <fullName evidence="8">Methylated-DNA--protein-cysteine methyltransferase</fullName>
        <ecNumber evidence="8">2.1.1.63</ecNumber>
    </recommendedName>
    <alternativeName>
        <fullName evidence="8">6-O-methylguanine-DNA methyltransferase</fullName>
        <shortName evidence="8">MGMT</shortName>
    </alternativeName>
    <alternativeName>
        <fullName evidence="8">O-6-methylguanine-DNA-alkyltransferase</fullName>
    </alternativeName>
</protein>
<dbReference type="EC" id="2.1.1.63" evidence="8"/>
<evidence type="ECO:0000256" key="5">
    <source>
        <dbReference type="ARBA" id="ARBA00022763"/>
    </source>
</evidence>
<comment type="caution">
    <text evidence="12">The sequence shown here is derived from an EMBL/GenBank/DDBJ whole genome shotgun (WGS) entry which is preliminary data.</text>
</comment>
<feature type="region of interest" description="Disordered" evidence="9">
    <location>
        <begin position="160"/>
        <end position="191"/>
    </location>
</feature>
<dbReference type="SUPFAM" id="SSF53155">
    <property type="entry name" value="Methylated DNA-protein cysteine methyltransferase domain"/>
    <property type="match status" value="1"/>
</dbReference>
<reference evidence="13" key="1">
    <citation type="journal article" date="2019" name="Int. J. Syst. Evol. Microbiol.">
        <title>The Global Catalogue of Microorganisms (GCM) 10K type strain sequencing project: providing services to taxonomists for standard genome sequencing and annotation.</title>
        <authorList>
            <consortium name="The Broad Institute Genomics Platform"/>
            <consortium name="The Broad Institute Genome Sequencing Center for Infectious Disease"/>
            <person name="Wu L."/>
            <person name="Ma J."/>
        </authorList>
    </citation>
    <scope>NUCLEOTIDE SEQUENCE [LARGE SCALE GENOMIC DNA]</scope>
    <source>
        <strain evidence="13">JCM 17939</strain>
    </source>
</reference>
<comment type="catalytic activity">
    <reaction evidence="7 8">
        <text>a 6-O-methyl-2'-deoxyguanosine in DNA + L-cysteinyl-[protein] = S-methyl-L-cysteinyl-[protein] + a 2'-deoxyguanosine in DNA</text>
        <dbReference type="Rhea" id="RHEA:24000"/>
        <dbReference type="Rhea" id="RHEA-COMP:10131"/>
        <dbReference type="Rhea" id="RHEA-COMP:10132"/>
        <dbReference type="Rhea" id="RHEA-COMP:11367"/>
        <dbReference type="Rhea" id="RHEA-COMP:11368"/>
        <dbReference type="ChEBI" id="CHEBI:29950"/>
        <dbReference type="ChEBI" id="CHEBI:82612"/>
        <dbReference type="ChEBI" id="CHEBI:85445"/>
        <dbReference type="ChEBI" id="CHEBI:85448"/>
        <dbReference type="EC" id="2.1.1.63"/>
    </reaction>
</comment>
<dbReference type="InterPro" id="IPR036388">
    <property type="entry name" value="WH-like_DNA-bd_sf"/>
</dbReference>
<feature type="domain" description="Methylated-DNA-[protein]-cysteine S-methyltransferase DNA binding" evidence="10">
    <location>
        <begin position="78"/>
        <end position="157"/>
    </location>
</feature>
<evidence type="ECO:0000256" key="7">
    <source>
        <dbReference type="ARBA" id="ARBA00049348"/>
    </source>
</evidence>
<dbReference type="InterPro" id="IPR036631">
    <property type="entry name" value="MGMT_N_sf"/>
</dbReference>
<comment type="function">
    <text evidence="8">Involved in the cellular defense against the biological effects of O6-methylguanine (O6-MeG) and O4-methylthymine (O4-MeT) in DNA. Repairs the methylated nucleobase in DNA by stoichiometrically transferring the methyl group to a cysteine residue in the enzyme. This is a suicide reaction: the enzyme is irreversibly inactivated.</text>
</comment>
<proteinExistence type="inferred from homology"/>
<dbReference type="Gene3D" id="1.10.10.10">
    <property type="entry name" value="Winged helix-like DNA-binding domain superfamily/Winged helix DNA-binding domain"/>
    <property type="match status" value="1"/>
</dbReference>
<dbReference type="InterPro" id="IPR008332">
    <property type="entry name" value="MethylG_MeTrfase_N"/>
</dbReference>
<keyword evidence="5 8" id="KW-0227">DNA damage</keyword>
<dbReference type="RefSeq" id="WP_345429820.1">
    <property type="nucleotide sequence ID" value="NZ_BAABHK010000002.1"/>
</dbReference>
<feature type="active site" description="Nucleophile; methyl group acceptor" evidence="8">
    <location>
        <position position="129"/>
    </location>
</feature>
<dbReference type="NCBIfam" id="TIGR00589">
    <property type="entry name" value="ogt"/>
    <property type="match status" value="1"/>
</dbReference>
<dbReference type="SUPFAM" id="SSF46767">
    <property type="entry name" value="Methylated DNA-protein cysteine methyltransferase, C-terminal domain"/>
    <property type="match status" value="1"/>
</dbReference>
<keyword evidence="13" id="KW-1185">Reference proteome</keyword>
<keyword evidence="2 8" id="KW-0963">Cytoplasm</keyword>
<comment type="miscellaneous">
    <text evidence="8">This enzyme catalyzes only one turnover and therefore is not strictly catalytic. According to one definition, an enzyme is a biocatalyst that acts repeatedly and over many reaction cycles.</text>
</comment>
<feature type="domain" description="Methylguanine DNA methyltransferase ribonuclease-like" evidence="11">
    <location>
        <begin position="6"/>
        <end position="74"/>
    </location>
</feature>
<dbReference type="CDD" id="cd06445">
    <property type="entry name" value="ATase"/>
    <property type="match status" value="1"/>
</dbReference>
<dbReference type="HAMAP" id="MF_00772">
    <property type="entry name" value="OGT"/>
    <property type="match status" value="1"/>
</dbReference>
<comment type="catalytic activity">
    <reaction evidence="1 8">
        <text>a 4-O-methyl-thymidine in DNA + L-cysteinyl-[protein] = a thymidine in DNA + S-methyl-L-cysteinyl-[protein]</text>
        <dbReference type="Rhea" id="RHEA:53428"/>
        <dbReference type="Rhea" id="RHEA-COMP:10131"/>
        <dbReference type="Rhea" id="RHEA-COMP:10132"/>
        <dbReference type="Rhea" id="RHEA-COMP:13555"/>
        <dbReference type="Rhea" id="RHEA-COMP:13556"/>
        <dbReference type="ChEBI" id="CHEBI:29950"/>
        <dbReference type="ChEBI" id="CHEBI:82612"/>
        <dbReference type="ChEBI" id="CHEBI:137386"/>
        <dbReference type="ChEBI" id="CHEBI:137387"/>
        <dbReference type="EC" id="2.1.1.63"/>
    </reaction>
</comment>
<evidence type="ECO:0000313" key="13">
    <source>
        <dbReference type="Proteomes" id="UP001501442"/>
    </source>
</evidence>
<evidence type="ECO:0000256" key="6">
    <source>
        <dbReference type="ARBA" id="ARBA00023204"/>
    </source>
</evidence>
<comment type="subcellular location">
    <subcellularLocation>
        <location evidence="8">Cytoplasm</location>
    </subcellularLocation>
</comment>
<evidence type="ECO:0000256" key="4">
    <source>
        <dbReference type="ARBA" id="ARBA00022679"/>
    </source>
</evidence>
<dbReference type="PROSITE" id="PS00374">
    <property type="entry name" value="MGMT"/>
    <property type="match status" value="1"/>
</dbReference>